<dbReference type="EMBL" id="AWWH01000071">
    <property type="protein sequence ID" value="ETA74460.1"/>
    <property type="molecule type" value="Genomic_DNA"/>
</dbReference>
<dbReference type="InterPro" id="IPR036388">
    <property type="entry name" value="WH-like_DNA-bd_sf"/>
</dbReference>
<sequence>MKFSYKLSDAIHILAYLEINQNDADLSSRMIASSIEANPSVVRNLMRDLKAGGMINTRQGSARPSLAKDPAKISLLEVYQALDMNQNLLHVDPKTNPNCLVGANIQATLDEAYRRVEEAAFQEMAQVTIQDIVDGIVKRSNNVKK</sequence>
<evidence type="ECO:0000313" key="2">
    <source>
        <dbReference type="Proteomes" id="UP000018559"/>
    </source>
</evidence>
<protein>
    <submittedName>
        <fullName evidence="1">Transcriptional regulator</fullName>
    </submittedName>
</protein>
<accession>V7HYU4</accession>
<dbReference type="Proteomes" id="UP000018559">
    <property type="component" value="Unassembled WGS sequence"/>
</dbReference>
<organism evidence="1 2">
    <name type="scientific">Ligilactobacillus equi DPC 6820</name>
    <dbReference type="NCBI Taxonomy" id="1392007"/>
    <lineage>
        <taxon>Bacteria</taxon>
        <taxon>Bacillati</taxon>
        <taxon>Bacillota</taxon>
        <taxon>Bacilli</taxon>
        <taxon>Lactobacillales</taxon>
        <taxon>Lactobacillaceae</taxon>
        <taxon>Ligilactobacillus</taxon>
    </lineage>
</organism>
<gene>
    <name evidence="1" type="ORF">LEQ_1653c</name>
</gene>
<reference evidence="1 2" key="1">
    <citation type="journal article" date="2014" name="Genome Announc.">
        <title>The Genome of the Predominant Equine Lactobacillus Species, Lactobacillus equi, Is Reflective of Its Lifestyle Adaptations to an Herbivorous Host.</title>
        <authorList>
            <person name="O'Donnell M.M."/>
            <person name="Harris H.M."/>
            <person name="O'Toole P.W."/>
            <person name="Ross R.P."/>
        </authorList>
    </citation>
    <scope>NUCLEOTIDE SEQUENCE [LARGE SCALE GENOMIC DNA]</scope>
    <source>
        <strain evidence="1 2">DPC 6820</strain>
    </source>
</reference>
<dbReference type="AlphaFoldDB" id="V7HYU4"/>
<dbReference type="GO" id="GO:0003700">
    <property type="term" value="F:DNA-binding transcription factor activity"/>
    <property type="evidence" value="ECO:0007669"/>
    <property type="project" value="TreeGrafter"/>
</dbReference>
<dbReference type="RefSeq" id="WP_023859339.1">
    <property type="nucleotide sequence ID" value="NZ_AWWH01000071.1"/>
</dbReference>
<comment type="caution">
    <text evidence="1">The sequence shown here is derived from an EMBL/GenBank/DDBJ whole genome shotgun (WGS) entry which is preliminary data.</text>
</comment>
<dbReference type="PANTHER" id="PTHR33221">
    <property type="entry name" value="WINGED HELIX-TURN-HELIX TRANSCRIPTIONAL REGULATOR, RRF2 FAMILY"/>
    <property type="match status" value="1"/>
</dbReference>
<keyword evidence="2" id="KW-1185">Reference proteome</keyword>
<dbReference type="PROSITE" id="PS51197">
    <property type="entry name" value="HTH_RRF2_2"/>
    <property type="match status" value="1"/>
</dbReference>
<proteinExistence type="predicted"/>
<dbReference type="PATRIC" id="fig|1392007.3.peg.734"/>
<evidence type="ECO:0000313" key="1">
    <source>
        <dbReference type="EMBL" id="ETA74460.1"/>
    </source>
</evidence>
<name>V7HYU4_9LACO</name>
<dbReference type="GO" id="GO:0005829">
    <property type="term" value="C:cytosol"/>
    <property type="evidence" value="ECO:0007669"/>
    <property type="project" value="TreeGrafter"/>
</dbReference>
<dbReference type="Pfam" id="PF02082">
    <property type="entry name" value="Rrf2"/>
    <property type="match status" value="1"/>
</dbReference>
<dbReference type="InterPro" id="IPR000944">
    <property type="entry name" value="Tscrpt_reg_Rrf2"/>
</dbReference>
<dbReference type="Gene3D" id="1.10.10.10">
    <property type="entry name" value="Winged helix-like DNA-binding domain superfamily/Winged helix DNA-binding domain"/>
    <property type="match status" value="1"/>
</dbReference>
<dbReference type="PANTHER" id="PTHR33221:SF15">
    <property type="entry name" value="HTH-TYPE TRANSCRIPTIONAL REGULATOR YWGB-RELATED"/>
    <property type="match status" value="1"/>
</dbReference>
<dbReference type="SUPFAM" id="SSF46785">
    <property type="entry name" value="Winged helix' DNA-binding domain"/>
    <property type="match status" value="1"/>
</dbReference>
<dbReference type="InterPro" id="IPR036390">
    <property type="entry name" value="WH_DNA-bd_sf"/>
</dbReference>